<feature type="region of interest" description="Disordered" evidence="2">
    <location>
        <begin position="161"/>
        <end position="193"/>
    </location>
</feature>
<feature type="compositionally biased region" description="Low complexity" evidence="2">
    <location>
        <begin position="59"/>
        <end position="70"/>
    </location>
</feature>
<feature type="compositionally biased region" description="Acidic residues" evidence="2">
    <location>
        <begin position="75"/>
        <end position="91"/>
    </location>
</feature>
<feature type="compositionally biased region" description="Basic and acidic residues" evidence="2">
    <location>
        <begin position="169"/>
        <end position="178"/>
    </location>
</feature>
<reference evidence="3" key="1">
    <citation type="submission" date="2021-02" db="EMBL/GenBank/DDBJ databases">
        <authorList>
            <person name="Nieuwenhuis M."/>
            <person name="Van De Peppel L.J.J."/>
        </authorList>
    </citation>
    <scope>NUCLEOTIDE SEQUENCE</scope>
    <source>
        <strain evidence="3">D49</strain>
    </source>
</reference>
<dbReference type="AlphaFoldDB" id="A0A9P7FUW1"/>
<evidence type="ECO:0000256" key="1">
    <source>
        <dbReference type="SAM" id="Coils"/>
    </source>
</evidence>
<accession>A0A9P7FUW1</accession>
<name>A0A9P7FUW1_9AGAR</name>
<feature type="region of interest" description="Disordered" evidence="2">
    <location>
        <begin position="1"/>
        <end position="99"/>
    </location>
</feature>
<dbReference type="EMBL" id="JABCKI010005745">
    <property type="protein sequence ID" value="KAG5638769.1"/>
    <property type="molecule type" value="Genomic_DNA"/>
</dbReference>
<proteinExistence type="predicted"/>
<feature type="compositionally biased region" description="Polar residues" evidence="2">
    <location>
        <begin position="182"/>
        <end position="191"/>
    </location>
</feature>
<dbReference type="Proteomes" id="UP000717328">
    <property type="component" value="Unassembled WGS sequence"/>
</dbReference>
<organism evidence="3 4">
    <name type="scientific">Sphagnurus paluster</name>
    <dbReference type="NCBI Taxonomy" id="117069"/>
    <lineage>
        <taxon>Eukaryota</taxon>
        <taxon>Fungi</taxon>
        <taxon>Dikarya</taxon>
        <taxon>Basidiomycota</taxon>
        <taxon>Agaricomycotina</taxon>
        <taxon>Agaricomycetes</taxon>
        <taxon>Agaricomycetidae</taxon>
        <taxon>Agaricales</taxon>
        <taxon>Tricholomatineae</taxon>
        <taxon>Lyophyllaceae</taxon>
        <taxon>Sphagnurus</taxon>
    </lineage>
</organism>
<evidence type="ECO:0000256" key="2">
    <source>
        <dbReference type="SAM" id="MobiDB-lite"/>
    </source>
</evidence>
<evidence type="ECO:0000313" key="3">
    <source>
        <dbReference type="EMBL" id="KAG5638769.1"/>
    </source>
</evidence>
<keyword evidence="4" id="KW-1185">Reference proteome</keyword>
<comment type="caution">
    <text evidence="3">The sequence shown here is derived from an EMBL/GenBank/DDBJ whole genome shotgun (WGS) entry which is preliminary data.</text>
</comment>
<reference evidence="3" key="2">
    <citation type="submission" date="2021-10" db="EMBL/GenBank/DDBJ databases">
        <title>Phylogenomics reveals ancestral predisposition of the termite-cultivated fungus Termitomyces towards a domesticated lifestyle.</title>
        <authorList>
            <person name="Auxier B."/>
            <person name="Grum-Grzhimaylo A."/>
            <person name="Cardenas M.E."/>
            <person name="Lodge J.D."/>
            <person name="Laessoe T."/>
            <person name="Pedersen O."/>
            <person name="Smith M.E."/>
            <person name="Kuyper T.W."/>
            <person name="Franco-Molano E.A."/>
            <person name="Baroni T.J."/>
            <person name="Aanen D.K."/>
        </authorList>
    </citation>
    <scope>NUCLEOTIDE SEQUENCE</scope>
    <source>
        <strain evidence="3">D49</strain>
    </source>
</reference>
<feature type="coiled-coil region" evidence="1">
    <location>
        <begin position="615"/>
        <end position="664"/>
    </location>
</feature>
<gene>
    <name evidence="3" type="ORF">H0H81_010190</name>
</gene>
<dbReference type="OrthoDB" id="3256495at2759"/>
<feature type="compositionally biased region" description="Basic residues" evidence="2">
    <location>
        <begin position="723"/>
        <end position="740"/>
    </location>
</feature>
<keyword evidence="1" id="KW-0175">Coiled coil</keyword>
<feature type="region of interest" description="Disordered" evidence="2">
    <location>
        <begin position="717"/>
        <end position="744"/>
    </location>
</feature>
<sequence>MNHSSPPMEAQDYPLSSSMSENDSLSDSDWLDISSNRESDDNDSVVSGASDREDVGIPISRRSSISIGSSRDGDVEAWEGFVDDSSDEESQGPEVATTAVPSLAVDQSIMGASELTVNGEHDPVEDQRVKEALDQSLISTLSASRSSTASAHTSIRDLRLSFPDPLTSSKDELNRSYEDVSPSETTFSSAGVPTDEAADVYNYTADLTDAPRSKEDPGSLSTTPAVPEPVVPVRLEEDKARFEVVLYGASTPIKWSFVQELVQKAFLSSTLTLTDITPSTLGPTRYLKLQQKVEGSSNIAHLIPIHDRTENFKPSDLSISQTFSKRPSLAVLYLPCAIHALPEHSLYLPVLAPSRSETSGEWSRVTAANDWATLSIPAHKVARLGFDAGSPIFDGKDIGEVQDMRAHRLFHRLLFEGKKRAVKSLSEHLSPVHAVTLFALMSLIVGFTMNTAFRRSSIPAPTPTATTTTTPPASTFWGMFGPDVNQTSISVFVSTAKVNTRTAATVQKELSLSIFNPGATSLSLTSKAAVTSASATSKAKDAQCEPSTSWTAKDESMTDIIVRPSTQLSVDSKPSNTMAPSTSTWVAESAALSKSPSTALAVVVQSLTEVLDMRMSRLRHDLEELDRAIRQQTEVSKGKAKEIRDQLHSRNDRARGNAKELKKKGEEIIYAAGKELMGRTEVAKQKARELSLSVVNSEPWRAYTKVHSEWVARLKDKGSSKRGSVRRRKGKGQGKGKCRQRGQTTTQTSFFSWSYAEVLLA</sequence>
<protein>
    <submittedName>
        <fullName evidence="3">Uncharacterized protein</fullName>
    </submittedName>
</protein>
<evidence type="ECO:0000313" key="4">
    <source>
        <dbReference type="Proteomes" id="UP000717328"/>
    </source>
</evidence>